<reference evidence="11" key="2">
    <citation type="submission" date="2020-10" db="EMBL/GenBank/DDBJ databases">
        <title>Mucilaginibacter sp. nov., isolated from soil.</title>
        <authorList>
            <person name="Jeon C.O."/>
        </authorList>
    </citation>
    <scope>NUCLEOTIDE SEQUENCE</scope>
    <source>
        <strain evidence="11">R11</strain>
    </source>
</reference>
<dbReference type="SMART" id="SM00996">
    <property type="entry name" value="AdoHcyase"/>
    <property type="match status" value="1"/>
</dbReference>
<dbReference type="FunFam" id="3.40.50.1480:FF:000004">
    <property type="entry name" value="Adenosylhomocysteinase"/>
    <property type="match status" value="1"/>
</dbReference>
<comment type="caution">
    <text evidence="11">The sequence shown here is derived from an EMBL/GenBank/DDBJ whole genome shotgun (WGS) entry which is preliminary data.</text>
</comment>
<comment type="catalytic activity">
    <reaction evidence="5 8">
        <text>S-adenosyl-L-homocysteine + H2O = L-homocysteine + adenosine</text>
        <dbReference type="Rhea" id="RHEA:21708"/>
        <dbReference type="ChEBI" id="CHEBI:15377"/>
        <dbReference type="ChEBI" id="CHEBI:16335"/>
        <dbReference type="ChEBI" id="CHEBI:57856"/>
        <dbReference type="ChEBI" id="CHEBI:58199"/>
        <dbReference type="EC" id="3.13.2.1"/>
    </reaction>
</comment>
<feature type="binding site" evidence="5 7">
    <location>
        <begin position="163"/>
        <end position="165"/>
    </location>
    <ligand>
        <name>NAD(+)</name>
        <dbReference type="ChEBI" id="CHEBI:57540"/>
    </ligand>
</feature>
<sequence length="438" mass="48127">MSSVETSYVKNKVKDPSLASWGRKEIELAEAEMPGLMSLRAEYGPSKPLAGARIAGCLHMTIQTAVLIETLIELGAEVTWSSCNIFSTQDHAAAAIAAAGTSVYAWKGMNEEEFNWCIEQTLFFGEERKPLNMILDDGGDLTNMVFDKYPELVAGIKGLSEETTTGVHRLYERMKNGTLPIPAININDSVTKSKFDNKYGCRESLVDAIRRATDVMMAGKVAVVCGYGDVGKGSADSLRNAGVRVIVTEIDPICALQAAMEGFEVKKLGTAIKEADIVVTATGNCNIVREEHFRALKDKAIVCNIGHFDNEIDMAWLNNAYGSTKIEIKPQVDKYTIDGSDVIVLAEGRLVNLGCATGHPSFVMSNSFTNQTLAQLELWTNTDKYENKVYTLPKHLDEKVARLHLAKIGVELEVLDQDQADYIGVPVEGPFKAEYYRY</sequence>
<feature type="binding site" evidence="5 6">
    <location>
        <position position="137"/>
    </location>
    <ligand>
        <name>substrate</name>
    </ligand>
</feature>
<dbReference type="FunFam" id="3.40.50.720:FF:000004">
    <property type="entry name" value="Adenosylhomocysteinase"/>
    <property type="match status" value="1"/>
</dbReference>
<dbReference type="InterPro" id="IPR015878">
    <property type="entry name" value="Ado_hCys_hydrolase_NAD-bd"/>
</dbReference>
<dbReference type="GO" id="GO:0071269">
    <property type="term" value="P:L-homocysteine biosynthetic process"/>
    <property type="evidence" value="ECO:0007669"/>
    <property type="project" value="UniProtKB-UniRule"/>
</dbReference>
<evidence type="ECO:0000256" key="6">
    <source>
        <dbReference type="PIRSR" id="PIRSR001109-1"/>
    </source>
</evidence>
<dbReference type="GO" id="GO:0033353">
    <property type="term" value="P:S-adenosylmethionine cycle"/>
    <property type="evidence" value="ECO:0007669"/>
    <property type="project" value="TreeGrafter"/>
</dbReference>
<feature type="binding site" evidence="7">
    <location>
        <position position="359"/>
    </location>
    <ligand>
        <name>NAD(+)</name>
        <dbReference type="ChEBI" id="CHEBI:57540"/>
    </ligand>
</feature>
<comment type="pathway">
    <text evidence="5 8">Amino-acid biosynthesis; L-homocysteine biosynthesis; L-homocysteine from S-adenosyl-L-homocysteine: step 1/1.</text>
</comment>
<evidence type="ECO:0000256" key="4">
    <source>
        <dbReference type="ARBA" id="ARBA00023027"/>
    </source>
</evidence>
<evidence type="ECO:0000313" key="12">
    <source>
        <dbReference type="Proteomes" id="UP000638732"/>
    </source>
</evidence>
<comment type="cofactor">
    <cofactor evidence="5 7 8">
        <name>NAD(+)</name>
        <dbReference type="ChEBI" id="CHEBI:57540"/>
    </cofactor>
    <text evidence="5 7 8">Binds 1 NAD(+) per subunit.</text>
</comment>
<dbReference type="InterPro" id="IPR036291">
    <property type="entry name" value="NAD(P)-bd_dom_sf"/>
</dbReference>
<dbReference type="Gene3D" id="3.40.50.1480">
    <property type="entry name" value="Adenosylhomocysteinase-like"/>
    <property type="match status" value="2"/>
</dbReference>
<dbReference type="PIRSF" id="PIRSF001109">
    <property type="entry name" value="Ad_hcy_hydrolase"/>
    <property type="match status" value="1"/>
</dbReference>
<feature type="binding site" evidence="5 7">
    <location>
        <position position="352"/>
    </location>
    <ligand>
        <name>NAD(+)</name>
        <dbReference type="ChEBI" id="CHEBI:57540"/>
    </ligand>
</feature>
<keyword evidence="5" id="KW-0963">Cytoplasm</keyword>
<comment type="subcellular location">
    <subcellularLocation>
        <location evidence="5">Cytoplasm</location>
    </subcellularLocation>
</comment>
<feature type="domain" description="S-adenosyl-L-homocysteine hydrolase NAD binding" evidence="10">
    <location>
        <begin position="197"/>
        <end position="358"/>
    </location>
</feature>
<feature type="binding site" evidence="5 7">
    <location>
        <begin position="305"/>
        <end position="307"/>
    </location>
    <ligand>
        <name>NAD(+)</name>
        <dbReference type="ChEBI" id="CHEBI:57540"/>
    </ligand>
</feature>
<organism evidence="11 12">
    <name type="scientific">Mucilaginibacter agri</name>
    <dbReference type="NCBI Taxonomy" id="2695265"/>
    <lineage>
        <taxon>Bacteria</taxon>
        <taxon>Pseudomonadati</taxon>
        <taxon>Bacteroidota</taxon>
        <taxon>Sphingobacteriia</taxon>
        <taxon>Sphingobacteriales</taxon>
        <taxon>Sphingobacteriaceae</taxon>
        <taxon>Mucilaginibacter</taxon>
    </lineage>
</organism>
<dbReference type="CDD" id="cd00401">
    <property type="entry name" value="SAHH"/>
    <property type="match status" value="1"/>
</dbReference>
<comment type="similarity">
    <text evidence="1 5 9">Belongs to the adenosylhomocysteinase family.</text>
</comment>
<dbReference type="RefSeq" id="WP_166584244.1">
    <property type="nucleotide sequence ID" value="NZ_WWEO01000036.1"/>
</dbReference>
<evidence type="ECO:0000256" key="2">
    <source>
        <dbReference type="ARBA" id="ARBA00022563"/>
    </source>
</evidence>
<dbReference type="HAMAP" id="MF_00563">
    <property type="entry name" value="AdoHcyase"/>
    <property type="match status" value="1"/>
</dbReference>
<dbReference type="InterPro" id="IPR042172">
    <property type="entry name" value="Adenosylhomocyst_ase-like_sf"/>
</dbReference>
<dbReference type="SMART" id="SM00997">
    <property type="entry name" value="AdoHcyase_NAD"/>
    <property type="match status" value="1"/>
</dbReference>
<evidence type="ECO:0000256" key="5">
    <source>
        <dbReference type="HAMAP-Rule" id="MF_00563"/>
    </source>
</evidence>
<dbReference type="GO" id="GO:0006730">
    <property type="term" value="P:one-carbon metabolic process"/>
    <property type="evidence" value="ECO:0007669"/>
    <property type="project" value="UniProtKB-UniRule"/>
</dbReference>
<feature type="binding site" evidence="5 6">
    <location>
        <position position="192"/>
    </location>
    <ligand>
        <name>substrate</name>
    </ligand>
</feature>
<evidence type="ECO:0000259" key="10">
    <source>
        <dbReference type="SMART" id="SM00997"/>
    </source>
</evidence>
<evidence type="ECO:0000256" key="8">
    <source>
        <dbReference type="RuleBase" id="RU000548"/>
    </source>
</evidence>
<dbReference type="GO" id="GO:0004013">
    <property type="term" value="F:adenosylhomocysteinase activity"/>
    <property type="evidence" value="ECO:0007669"/>
    <property type="project" value="UniProtKB-UniRule"/>
</dbReference>
<feature type="binding site" evidence="7">
    <location>
        <begin position="228"/>
        <end position="233"/>
    </location>
    <ligand>
        <name>NAD(+)</name>
        <dbReference type="ChEBI" id="CHEBI:57540"/>
    </ligand>
</feature>
<keyword evidence="2 5" id="KW-0554">One-carbon metabolism</keyword>
<comment type="function">
    <text evidence="5">May play a key role in the regulation of the intracellular concentration of adenosylhomocysteine.</text>
</comment>
<gene>
    <name evidence="5" type="primary">ahcY</name>
    <name evidence="11" type="ORF">GSY63_02495</name>
</gene>
<dbReference type="GO" id="GO:0005829">
    <property type="term" value="C:cytosol"/>
    <property type="evidence" value="ECO:0007669"/>
    <property type="project" value="TreeGrafter"/>
</dbReference>
<evidence type="ECO:0000256" key="3">
    <source>
        <dbReference type="ARBA" id="ARBA00022801"/>
    </source>
</evidence>
<protein>
    <recommendedName>
        <fullName evidence="5">Adenosylhomocysteinase</fullName>
        <ecNumber evidence="5">3.13.2.1</ecNumber>
    </recommendedName>
    <alternativeName>
        <fullName evidence="5">S-adenosyl-L-homocysteine hydrolase</fullName>
        <shortName evidence="5">AdoHcyase</shortName>
    </alternativeName>
</protein>
<feature type="binding site" evidence="5 7">
    <location>
        <position position="249"/>
    </location>
    <ligand>
        <name>NAD(+)</name>
        <dbReference type="ChEBI" id="CHEBI:57540"/>
    </ligand>
</feature>
<name>A0A965ZEC6_9SPHI</name>
<dbReference type="PANTHER" id="PTHR23420">
    <property type="entry name" value="ADENOSYLHOMOCYSTEINASE"/>
    <property type="match status" value="1"/>
</dbReference>
<feature type="binding site" evidence="5 6">
    <location>
        <position position="61"/>
    </location>
    <ligand>
        <name>substrate</name>
    </ligand>
</feature>
<dbReference type="Gene3D" id="3.40.50.720">
    <property type="entry name" value="NAD(P)-binding Rossmann-like Domain"/>
    <property type="match status" value="1"/>
</dbReference>
<feature type="binding site" evidence="5 6">
    <location>
        <position position="196"/>
    </location>
    <ligand>
        <name>substrate</name>
    </ligand>
</feature>
<reference evidence="11" key="1">
    <citation type="submission" date="2020-01" db="EMBL/GenBank/DDBJ databases">
        <authorList>
            <person name="Seo Y.L."/>
        </authorList>
    </citation>
    <scope>NUCLEOTIDE SEQUENCE</scope>
    <source>
        <strain evidence="11">R11</strain>
    </source>
</reference>
<proteinExistence type="inferred from homology"/>
<keyword evidence="12" id="KW-1185">Reference proteome</keyword>
<dbReference type="NCBIfam" id="TIGR00936">
    <property type="entry name" value="ahcY"/>
    <property type="match status" value="1"/>
</dbReference>
<feature type="binding site" evidence="5">
    <location>
        <begin position="226"/>
        <end position="231"/>
    </location>
    <ligand>
        <name>NAD(+)</name>
        <dbReference type="ChEBI" id="CHEBI:57540"/>
    </ligand>
</feature>
<accession>A0A965ZEC6</accession>
<dbReference type="SUPFAM" id="SSF51735">
    <property type="entry name" value="NAD(P)-binding Rossmann-fold domains"/>
    <property type="match status" value="1"/>
</dbReference>
<feature type="binding site" evidence="5">
    <location>
        <position position="284"/>
    </location>
    <ligand>
        <name>NAD(+)</name>
        <dbReference type="ChEBI" id="CHEBI:57540"/>
    </ligand>
</feature>
<dbReference type="PROSITE" id="PS00739">
    <property type="entry name" value="ADOHCYASE_2"/>
    <property type="match status" value="1"/>
</dbReference>
<dbReference type="AlphaFoldDB" id="A0A965ZEC6"/>
<evidence type="ECO:0000256" key="7">
    <source>
        <dbReference type="PIRSR" id="PIRSR001109-2"/>
    </source>
</evidence>
<dbReference type="PROSITE" id="PS00738">
    <property type="entry name" value="ADOHCYASE_1"/>
    <property type="match status" value="1"/>
</dbReference>
<dbReference type="Pfam" id="PF05221">
    <property type="entry name" value="AdoHcyase"/>
    <property type="match status" value="2"/>
</dbReference>
<dbReference type="InterPro" id="IPR020082">
    <property type="entry name" value="S-Ado-L-homoCys_hydrolase_CS"/>
</dbReference>
<feature type="binding site" evidence="5">
    <location>
        <position position="197"/>
    </location>
    <ligand>
        <name>NAD(+)</name>
        <dbReference type="ChEBI" id="CHEBI:57540"/>
    </ligand>
</feature>
<dbReference type="InterPro" id="IPR000043">
    <property type="entry name" value="Adenosylhomocysteinase-like"/>
</dbReference>
<keyword evidence="4 5" id="KW-0520">NAD</keyword>
<evidence type="ECO:0000256" key="1">
    <source>
        <dbReference type="ARBA" id="ARBA00007122"/>
    </source>
</evidence>
<dbReference type="Pfam" id="PF00670">
    <property type="entry name" value="AdoHcyase_NAD"/>
    <property type="match status" value="1"/>
</dbReference>
<dbReference type="EC" id="3.13.2.1" evidence="5"/>
<dbReference type="SUPFAM" id="SSF52283">
    <property type="entry name" value="Formate/glycerate dehydrogenase catalytic domain-like"/>
    <property type="match status" value="1"/>
</dbReference>
<evidence type="ECO:0000313" key="11">
    <source>
        <dbReference type="EMBL" id="NCD68222.1"/>
    </source>
</evidence>
<keyword evidence="3 5" id="KW-0378">Hydrolase</keyword>
<dbReference type="EMBL" id="WWEO01000036">
    <property type="protein sequence ID" value="NCD68222.1"/>
    <property type="molecule type" value="Genomic_DNA"/>
</dbReference>
<feature type="binding site" evidence="5 6">
    <location>
        <position position="162"/>
    </location>
    <ligand>
        <name>substrate</name>
    </ligand>
</feature>
<dbReference type="Proteomes" id="UP000638732">
    <property type="component" value="Unassembled WGS sequence"/>
</dbReference>
<dbReference type="PANTHER" id="PTHR23420:SF0">
    <property type="entry name" value="ADENOSYLHOMOCYSTEINASE"/>
    <property type="match status" value="1"/>
</dbReference>
<dbReference type="NCBIfam" id="NF004005">
    <property type="entry name" value="PRK05476.2-3"/>
    <property type="match status" value="1"/>
</dbReference>
<evidence type="ECO:0000256" key="9">
    <source>
        <dbReference type="RuleBase" id="RU004166"/>
    </source>
</evidence>